<reference evidence="1" key="1">
    <citation type="journal article" date="2020" name="Phytopathology">
        <title>Genome sequence of the chestnut blight fungus Cryphonectria parasitica EP155: A fundamental resource for an archetypical invasive plant pathogen.</title>
        <authorList>
            <person name="Crouch J.A."/>
            <person name="Dawe A."/>
            <person name="Aerts A."/>
            <person name="Barry K."/>
            <person name="Churchill A.C.L."/>
            <person name="Grimwood J."/>
            <person name="Hillman B."/>
            <person name="Milgroom M.G."/>
            <person name="Pangilinan J."/>
            <person name="Smith M."/>
            <person name="Salamov A."/>
            <person name="Schmutz J."/>
            <person name="Yadav J."/>
            <person name="Grigoriev I.V."/>
            <person name="Nuss D."/>
        </authorList>
    </citation>
    <scope>NUCLEOTIDE SEQUENCE</scope>
    <source>
        <strain evidence="1">EP155</strain>
    </source>
</reference>
<dbReference type="GeneID" id="63842517"/>
<proteinExistence type="predicted"/>
<dbReference type="AlphaFoldDB" id="A0A9P4Y0Q4"/>
<dbReference type="EMBL" id="MU032348">
    <property type="protein sequence ID" value="KAF3764446.1"/>
    <property type="molecule type" value="Genomic_DNA"/>
</dbReference>
<keyword evidence="2" id="KW-1185">Reference proteome</keyword>
<comment type="caution">
    <text evidence="1">The sequence shown here is derived from an EMBL/GenBank/DDBJ whole genome shotgun (WGS) entry which is preliminary data.</text>
</comment>
<accession>A0A9P4Y0Q4</accession>
<evidence type="ECO:0000313" key="1">
    <source>
        <dbReference type="EMBL" id="KAF3764446.1"/>
    </source>
</evidence>
<sequence length="143" mass="16326">MSEYCAYIVEDAKAFTGIMASFMDEHISLKLPASLLRFPIWDTPNPSNDSVYFSMITNAMQQRLNSWERYYRQDSCIRIYLPITHCNEVLQLGIREADSERNILLRMQLNGDIVLGAQLALLYCDNLLPACEPMCGSGHRGLK</sequence>
<gene>
    <name evidence="1" type="ORF">M406DRAFT_71015</name>
</gene>
<name>A0A9P4Y0Q4_CRYP1</name>
<dbReference type="RefSeq" id="XP_040775407.1">
    <property type="nucleotide sequence ID" value="XM_040925388.1"/>
</dbReference>
<evidence type="ECO:0000313" key="2">
    <source>
        <dbReference type="Proteomes" id="UP000803844"/>
    </source>
</evidence>
<protein>
    <submittedName>
        <fullName evidence="1">Uncharacterized protein</fullName>
    </submittedName>
</protein>
<dbReference type="OrthoDB" id="4763081at2759"/>
<organism evidence="1 2">
    <name type="scientific">Cryphonectria parasitica (strain ATCC 38755 / EP155)</name>
    <dbReference type="NCBI Taxonomy" id="660469"/>
    <lineage>
        <taxon>Eukaryota</taxon>
        <taxon>Fungi</taxon>
        <taxon>Dikarya</taxon>
        <taxon>Ascomycota</taxon>
        <taxon>Pezizomycotina</taxon>
        <taxon>Sordariomycetes</taxon>
        <taxon>Sordariomycetidae</taxon>
        <taxon>Diaporthales</taxon>
        <taxon>Cryphonectriaceae</taxon>
        <taxon>Cryphonectria-Endothia species complex</taxon>
        <taxon>Cryphonectria</taxon>
    </lineage>
</organism>
<dbReference type="Proteomes" id="UP000803844">
    <property type="component" value="Unassembled WGS sequence"/>
</dbReference>